<keyword evidence="3" id="KW-1185">Reference proteome</keyword>
<evidence type="ECO:0000313" key="2">
    <source>
        <dbReference type="EMBL" id="NJP66811.1"/>
    </source>
</evidence>
<organism evidence="2 3">
    <name type="scientific">Streptomyces spiramenti</name>
    <dbReference type="NCBI Taxonomy" id="2720606"/>
    <lineage>
        <taxon>Bacteria</taxon>
        <taxon>Bacillati</taxon>
        <taxon>Actinomycetota</taxon>
        <taxon>Actinomycetes</taxon>
        <taxon>Kitasatosporales</taxon>
        <taxon>Streptomycetaceae</taxon>
        <taxon>Streptomyces</taxon>
    </lineage>
</organism>
<dbReference type="CDD" id="cd00254">
    <property type="entry name" value="LT-like"/>
    <property type="match status" value="1"/>
</dbReference>
<dbReference type="Gene3D" id="1.10.530.10">
    <property type="match status" value="1"/>
</dbReference>
<dbReference type="InterPro" id="IPR023346">
    <property type="entry name" value="Lysozyme-like_dom_sf"/>
</dbReference>
<sequence length="145" mass="15655">MSVSTTPRPRTSRARRLVAASLAATALGGLGVLGMPGQAHGATAMPAATSSDSKDVAREVIDDEAQFECFSNIVERESSWDHTAVNAASGAYGLVQSLPGDKMASEGADWRTNPETQIRWGVDYMDERYGSPCAAWSFWQANHWY</sequence>
<comment type="caution">
    <text evidence="2">The sequence shown here is derived from an EMBL/GenBank/DDBJ whole genome shotgun (WGS) entry which is preliminary data.</text>
</comment>
<protein>
    <submittedName>
        <fullName evidence="2">Lytic transglycosylase domain-containing protein</fullName>
    </submittedName>
</protein>
<dbReference type="EMBL" id="JAAVJB010000070">
    <property type="protein sequence ID" value="NJP66811.1"/>
    <property type="molecule type" value="Genomic_DNA"/>
</dbReference>
<name>A0ABX1ALC4_9ACTN</name>
<proteinExistence type="predicted"/>
<dbReference type="RefSeq" id="WP_167933333.1">
    <property type="nucleotide sequence ID" value="NZ_JAAVJB010000070.1"/>
</dbReference>
<evidence type="ECO:0000313" key="3">
    <source>
        <dbReference type="Proteomes" id="UP000746503"/>
    </source>
</evidence>
<reference evidence="2 3" key="1">
    <citation type="submission" date="2020-03" db="EMBL/GenBank/DDBJ databases">
        <title>Draft genome of Streptomyces sp. ventii, isolated from the Axial Seamount in the Pacific Ocean, and resequencing of the two type strains Streptomyces lonarensis strain NCL 716 and Streptomyces bohaiensis strain 11A07.</title>
        <authorList>
            <person name="Loughran R.M."/>
            <person name="Pfannmuller K.M."/>
            <person name="Wasson B.J."/>
            <person name="Deadmond M.C."/>
            <person name="Paddock B.E."/>
            <person name="Koyack M.J."/>
            <person name="Gallegos D.A."/>
            <person name="Mitchell E.A."/>
            <person name="Ushijima B."/>
            <person name="Saw J.H."/>
            <person name="Mcphail K.L."/>
            <person name="Videau P."/>
        </authorList>
    </citation>
    <scope>NUCLEOTIDE SEQUENCE [LARGE SCALE GENOMIC DNA]</scope>
    <source>
        <strain evidence="3">5675061</strain>
    </source>
</reference>
<dbReference type="SUPFAM" id="SSF53955">
    <property type="entry name" value="Lysozyme-like"/>
    <property type="match status" value="1"/>
</dbReference>
<gene>
    <name evidence="2" type="ORF">HCJ92_11050</name>
</gene>
<evidence type="ECO:0000259" key="1">
    <source>
        <dbReference type="Pfam" id="PF01464"/>
    </source>
</evidence>
<accession>A0ABX1ALC4</accession>
<dbReference type="Proteomes" id="UP000746503">
    <property type="component" value="Unassembled WGS sequence"/>
</dbReference>
<feature type="domain" description="Transglycosylase SLT" evidence="1">
    <location>
        <begin position="70"/>
        <end position="132"/>
    </location>
</feature>
<dbReference type="InterPro" id="IPR008258">
    <property type="entry name" value="Transglycosylase_SLT_dom_1"/>
</dbReference>
<dbReference type="Pfam" id="PF01464">
    <property type="entry name" value="SLT"/>
    <property type="match status" value="1"/>
</dbReference>